<protein>
    <recommendedName>
        <fullName evidence="1">Retropepsin-like aspartic endopeptidase domain-containing protein</fullName>
    </recommendedName>
</protein>
<dbReference type="Proteomes" id="UP000002943">
    <property type="component" value="Unassembled WGS sequence"/>
</dbReference>
<dbReference type="OrthoDB" id="9782977at2"/>
<dbReference type="Gene3D" id="2.40.70.10">
    <property type="entry name" value="Acid Proteases"/>
    <property type="match status" value="1"/>
</dbReference>
<name>E3BLH5_9VIBR</name>
<feature type="domain" description="Retropepsin-like aspartic endopeptidase" evidence="1">
    <location>
        <begin position="7"/>
        <end position="137"/>
    </location>
</feature>
<dbReference type="RefSeq" id="WP_009601919.1">
    <property type="nucleotide sequence ID" value="NZ_AEIU01000081.1"/>
</dbReference>
<dbReference type="PANTHER" id="PTHR38037:SF1">
    <property type="entry name" value="ATP-DEPENDENT ZINC PROTEASE DOMAIN-CONTAINING PROTEIN-RELATED"/>
    <property type="match status" value="1"/>
</dbReference>
<comment type="caution">
    <text evidence="2">The sequence shown here is derived from an EMBL/GenBank/DDBJ whole genome shotgun (WGS) entry which is preliminary data.</text>
</comment>
<dbReference type="eggNOG" id="COG4067">
    <property type="taxonomic scope" value="Bacteria"/>
</dbReference>
<organism evidence="2 3">
    <name type="scientific">Vibrio caribbeanicus ATCC BAA-2122</name>
    <dbReference type="NCBI Taxonomy" id="796620"/>
    <lineage>
        <taxon>Bacteria</taxon>
        <taxon>Pseudomonadati</taxon>
        <taxon>Pseudomonadota</taxon>
        <taxon>Gammaproteobacteria</taxon>
        <taxon>Vibrionales</taxon>
        <taxon>Vibrionaceae</taxon>
        <taxon>Vibrio</taxon>
    </lineage>
</organism>
<dbReference type="SUPFAM" id="SSF50630">
    <property type="entry name" value="Acid proteases"/>
    <property type="match status" value="1"/>
</dbReference>
<dbReference type="InterPro" id="IPR021109">
    <property type="entry name" value="Peptidase_aspartic_dom_sf"/>
</dbReference>
<evidence type="ECO:0000259" key="1">
    <source>
        <dbReference type="Pfam" id="PF05618"/>
    </source>
</evidence>
<reference evidence="2 3" key="1">
    <citation type="journal article" date="2012" name="Int. J. Syst. Evol. Microbiol.">
        <title>Vibrio caribbeanicus sp. nov., isolated from the marine sponge Scleritoderma cyanea.</title>
        <authorList>
            <person name="Hoffmann M."/>
            <person name="Monday S.R."/>
            <person name="Allard M.W."/>
            <person name="Strain E.A."/>
            <person name="Whittaker P."/>
            <person name="Naum M."/>
            <person name="McCarthy P.J."/>
            <person name="Lopez J.V."/>
            <person name="Fischer M."/>
            <person name="Brown E.W."/>
        </authorList>
    </citation>
    <scope>NUCLEOTIDE SEQUENCE [LARGE SCALE GENOMIC DNA]</scope>
    <source>
        <strain evidence="2 3">ATCC BAA-2122</strain>
    </source>
</reference>
<dbReference type="AlphaFoldDB" id="E3BLH5"/>
<accession>E3BLH5</accession>
<dbReference type="InterPro" id="IPR008503">
    <property type="entry name" value="Asp_endopeptidase"/>
</dbReference>
<sequence>MNKKICAGWRETMSLPELGIKMINVKLDTGAKTSCLHALDIKLSAQNGIQWVNFRYSSSATSDLKCRAKLIDQRVIRNSGGHDETRYIIETLCQFNSLLWPIEIGLTDRSTMKYNMLLGRSAMKQHIIVDPSLSFSVPFEDIQS</sequence>
<proteinExistence type="predicted"/>
<evidence type="ECO:0000313" key="2">
    <source>
        <dbReference type="EMBL" id="EFP96057.1"/>
    </source>
</evidence>
<dbReference type="STRING" id="796620.VIBC2010_14279"/>
<keyword evidence="3" id="KW-1185">Reference proteome</keyword>
<dbReference type="Pfam" id="PF05618">
    <property type="entry name" value="Zn_protease"/>
    <property type="match status" value="1"/>
</dbReference>
<evidence type="ECO:0000313" key="3">
    <source>
        <dbReference type="Proteomes" id="UP000002943"/>
    </source>
</evidence>
<dbReference type="EMBL" id="AEIU01000081">
    <property type="protein sequence ID" value="EFP96057.1"/>
    <property type="molecule type" value="Genomic_DNA"/>
</dbReference>
<gene>
    <name evidence="2" type="ORF">VIBC2010_14279</name>
</gene>
<dbReference type="PANTHER" id="PTHR38037">
    <property type="entry name" value="ZN_PROTEASE DOMAIN-CONTAINING PROTEIN"/>
    <property type="match status" value="1"/>
</dbReference>